<comment type="function">
    <text evidence="3">Acyl-CoA synthases catalyze the initial reaction in fatty acid metabolism, by forming a thioester with CoA. Has some preference toward medium-chain substrates. Plays a role in adipocyte differentiation.</text>
</comment>
<evidence type="ECO:0000256" key="2">
    <source>
        <dbReference type="ARBA" id="ARBA00022598"/>
    </source>
</evidence>
<evidence type="ECO:0000256" key="6">
    <source>
        <dbReference type="ARBA" id="ARBA00047319"/>
    </source>
</evidence>
<dbReference type="PANTHER" id="PTHR43201:SF5">
    <property type="entry name" value="MEDIUM-CHAIN ACYL-COA LIGASE ACSF2, MITOCHONDRIAL"/>
    <property type="match status" value="1"/>
</dbReference>
<dbReference type="SUPFAM" id="SSF56801">
    <property type="entry name" value="Acetyl-CoA synthetase-like"/>
    <property type="match status" value="1"/>
</dbReference>
<dbReference type="GO" id="GO:0031956">
    <property type="term" value="F:medium-chain fatty acid-CoA ligase activity"/>
    <property type="evidence" value="ECO:0007669"/>
    <property type="project" value="UniProtKB-EC"/>
</dbReference>
<dbReference type="Gene3D" id="3.30.300.30">
    <property type="match status" value="1"/>
</dbReference>
<evidence type="ECO:0000256" key="3">
    <source>
        <dbReference type="ARBA" id="ARBA00037247"/>
    </source>
</evidence>
<evidence type="ECO:0000256" key="4">
    <source>
        <dbReference type="ARBA" id="ARBA00039009"/>
    </source>
</evidence>
<evidence type="ECO:0000259" key="10">
    <source>
        <dbReference type="Pfam" id="PF13193"/>
    </source>
</evidence>
<protein>
    <recommendedName>
        <fullName evidence="5">Medium-chain acyl-CoA ligase ACSF2, mitochondrial</fullName>
        <ecNumber evidence="4">6.2.1.2</ecNumber>
    </recommendedName>
</protein>
<evidence type="ECO:0000313" key="12">
    <source>
        <dbReference type="Proteomes" id="UP001075354"/>
    </source>
</evidence>
<dbReference type="InterPro" id="IPR025110">
    <property type="entry name" value="AMP-bd_C"/>
</dbReference>
<feature type="domain" description="AMP-binding enzyme C-terminal" evidence="10">
    <location>
        <begin position="518"/>
        <end position="594"/>
    </location>
</feature>
<reference evidence="11" key="1">
    <citation type="submission" date="2022-12" db="EMBL/GenBank/DDBJ databases">
        <title>Chromosome-level genome assembly of the bean flower thrips Megalurothrips usitatus.</title>
        <authorList>
            <person name="Ma L."/>
            <person name="Liu Q."/>
            <person name="Li H."/>
            <person name="Cai W."/>
        </authorList>
    </citation>
    <scope>NUCLEOTIDE SEQUENCE</scope>
    <source>
        <strain evidence="11">Cailab_2022a</strain>
    </source>
</reference>
<dbReference type="InterPro" id="IPR000873">
    <property type="entry name" value="AMP-dep_synth/lig_dom"/>
</dbReference>
<dbReference type="EC" id="6.2.1.2" evidence="4"/>
<dbReference type="InterPro" id="IPR020845">
    <property type="entry name" value="AMP-binding_CS"/>
</dbReference>
<dbReference type="InterPro" id="IPR042099">
    <property type="entry name" value="ANL_N_sf"/>
</dbReference>
<dbReference type="Pfam" id="PF13193">
    <property type="entry name" value="AMP-binding_C"/>
    <property type="match status" value="1"/>
</dbReference>
<sequence length="612" mass="67338">MIAHRECLARLGRRWARPARLSLATTPSSRTSSRPSSTAATASQADAERKEAYIVRTSDIPLVKETVGQVLQRTALKHPERPAVISHYQNSRITFNELLKKADKLGAGLLALGLSRGDRVAMWGPNSLEWIVAKFACARAGLVLVTLNPAYQAAEVAHCLRKVQAKGLICNHTFKTQNYHKLILEAAPEVATSTPGNIKSEHLPDFKALITISDELLSGSLRFSEVMAAGTDQGVRDVRGQQAHINPYDVAEIQFTSGTTGAPKAAMLTHYGIVNNARIHNLRRYNTGVVKHHDTVLSMVPFFHVFASVIGILACAEIGDTLVIASPHFDVKAAYETIKAEKASVVFGAPTMFVDLLQELERHGNVGMESVDTMFSGGAVATKELLKKLKQNLPNVVLRQGYGMTETGTATFTIPYEVDDPGRVLHYVGELLPHLEAKVVDAKGRTVAFGERGELCIRGYLTCRGYWEDPEKTRELIDEQGWLRTGDQFVLEEDGYARIVGRIKELVIRGGENIAPKEVEDAVTAHPAVLEATVYGVPDERMGEELAVAVRLNDPNVTLTLDDLKAFLKGKIAHFKVPKYMDVMNDFPKNASGKVQKFKLRDAFVKRLNQSK</sequence>
<dbReference type="FunFam" id="3.30.300.30:FF:000008">
    <property type="entry name" value="2,3-dihydroxybenzoate-AMP ligase"/>
    <property type="match status" value="1"/>
</dbReference>
<gene>
    <name evidence="11" type="ORF">ONE63_004958</name>
</gene>
<accession>A0AAV7X5K4</accession>
<feature type="compositionally biased region" description="Low complexity" evidence="8">
    <location>
        <begin position="22"/>
        <end position="43"/>
    </location>
</feature>
<dbReference type="PROSITE" id="PS00455">
    <property type="entry name" value="AMP_BINDING"/>
    <property type="match status" value="1"/>
</dbReference>
<dbReference type="FunFam" id="3.40.50.12780:FF:000003">
    <property type="entry name" value="Long-chain-fatty-acid--CoA ligase FadD"/>
    <property type="match status" value="1"/>
</dbReference>
<feature type="domain" description="AMP-dependent synthetase/ligase" evidence="9">
    <location>
        <begin position="71"/>
        <end position="467"/>
    </location>
</feature>
<name>A0AAV7X5K4_9NEOP</name>
<dbReference type="Gene3D" id="3.40.50.12780">
    <property type="entry name" value="N-terminal domain of ligase-like"/>
    <property type="match status" value="1"/>
</dbReference>
<comment type="similarity">
    <text evidence="1">Belongs to the ATP-dependent AMP-binding enzyme family.</text>
</comment>
<evidence type="ECO:0000313" key="11">
    <source>
        <dbReference type="EMBL" id="KAJ1519697.1"/>
    </source>
</evidence>
<evidence type="ECO:0000256" key="1">
    <source>
        <dbReference type="ARBA" id="ARBA00006432"/>
    </source>
</evidence>
<proteinExistence type="inferred from homology"/>
<evidence type="ECO:0000259" key="9">
    <source>
        <dbReference type="Pfam" id="PF00501"/>
    </source>
</evidence>
<keyword evidence="12" id="KW-1185">Reference proteome</keyword>
<organism evidence="11 12">
    <name type="scientific">Megalurothrips usitatus</name>
    <name type="common">bean blossom thrips</name>
    <dbReference type="NCBI Taxonomy" id="439358"/>
    <lineage>
        <taxon>Eukaryota</taxon>
        <taxon>Metazoa</taxon>
        <taxon>Ecdysozoa</taxon>
        <taxon>Arthropoda</taxon>
        <taxon>Hexapoda</taxon>
        <taxon>Insecta</taxon>
        <taxon>Pterygota</taxon>
        <taxon>Neoptera</taxon>
        <taxon>Paraneoptera</taxon>
        <taxon>Thysanoptera</taxon>
        <taxon>Terebrantia</taxon>
        <taxon>Thripoidea</taxon>
        <taxon>Thripidae</taxon>
        <taxon>Megalurothrips</taxon>
    </lineage>
</organism>
<feature type="region of interest" description="Disordered" evidence="8">
    <location>
        <begin position="22"/>
        <end position="45"/>
    </location>
</feature>
<evidence type="ECO:0000256" key="5">
    <source>
        <dbReference type="ARBA" id="ARBA00039638"/>
    </source>
</evidence>
<dbReference type="Proteomes" id="UP001075354">
    <property type="component" value="Chromosome 16"/>
</dbReference>
<dbReference type="EMBL" id="JAPTSV010000016">
    <property type="protein sequence ID" value="KAJ1519697.1"/>
    <property type="molecule type" value="Genomic_DNA"/>
</dbReference>
<dbReference type="InterPro" id="IPR045851">
    <property type="entry name" value="AMP-bd_C_sf"/>
</dbReference>
<dbReference type="GO" id="GO:0006631">
    <property type="term" value="P:fatty acid metabolic process"/>
    <property type="evidence" value="ECO:0007669"/>
    <property type="project" value="TreeGrafter"/>
</dbReference>
<dbReference type="Pfam" id="PF00501">
    <property type="entry name" value="AMP-binding"/>
    <property type="match status" value="1"/>
</dbReference>
<comment type="caution">
    <text evidence="11">The sequence shown here is derived from an EMBL/GenBank/DDBJ whole genome shotgun (WGS) entry which is preliminary data.</text>
</comment>
<comment type="catalytic activity">
    <reaction evidence="7">
        <text>a medium-chain fatty acid + ATP + CoA = a medium-chain fatty acyl-CoA + AMP + diphosphate</text>
        <dbReference type="Rhea" id="RHEA:48340"/>
        <dbReference type="ChEBI" id="CHEBI:30616"/>
        <dbReference type="ChEBI" id="CHEBI:33019"/>
        <dbReference type="ChEBI" id="CHEBI:57287"/>
        <dbReference type="ChEBI" id="CHEBI:59558"/>
        <dbReference type="ChEBI" id="CHEBI:90546"/>
        <dbReference type="ChEBI" id="CHEBI:456215"/>
        <dbReference type="EC" id="6.2.1.2"/>
    </reaction>
</comment>
<dbReference type="AlphaFoldDB" id="A0AAV7X5K4"/>
<evidence type="ECO:0000256" key="7">
    <source>
        <dbReference type="ARBA" id="ARBA00048277"/>
    </source>
</evidence>
<dbReference type="PANTHER" id="PTHR43201">
    <property type="entry name" value="ACYL-COA SYNTHETASE"/>
    <property type="match status" value="1"/>
</dbReference>
<keyword evidence="2" id="KW-0436">Ligase</keyword>
<comment type="catalytic activity">
    <reaction evidence="6">
        <text>octanoate + ATP + CoA = octanoyl-CoA + AMP + diphosphate</text>
        <dbReference type="Rhea" id="RHEA:33631"/>
        <dbReference type="ChEBI" id="CHEBI:25646"/>
        <dbReference type="ChEBI" id="CHEBI:30616"/>
        <dbReference type="ChEBI" id="CHEBI:33019"/>
        <dbReference type="ChEBI" id="CHEBI:57287"/>
        <dbReference type="ChEBI" id="CHEBI:57386"/>
        <dbReference type="ChEBI" id="CHEBI:456215"/>
    </reaction>
</comment>
<evidence type="ECO:0000256" key="8">
    <source>
        <dbReference type="SAM" id="MobiDB-lite"/>
    </source>
</evidence>